<organism evidence="1 2">
    <name type="scientific">Pseudoxanthomonas winnipegensis</name>
    <dbReference type="NCBI Taxonomy" id="2480810"/>
    <lineage>
        <taxon>Bacteria</taxon>
        <taxon>Pseudomonadati</taxon>
        <taxon>Pseudomonadota</taxon>
        <taxon>Gammaproteobacteria</taxon>
        <taxon>Lysobacterales</taxon>
        <taxon>Lysobacteraceae</taxon>
        <taxon>Pseudoxanthomonas</taxon>
    </lineage>
</organism>
<comment type="caution">
    <text evidence="1">The sequence shown here is derived from an EMBL/GenBank/DDBJ whole genome shotgun (WGS) entry which is preliminary data.</text>
</comment>
<dbReference type="OrthoDB" id="6052830at2"/>
<accession>A0A4Q8LAD1</accession>
<dbReference type="AlphaFoldDB" id="A0A4Q8LAD1"/>
<sequence length="89" mass="9329">MDWRSHIRSLVDAGAPIGVIAAHMQVSPSAVSEILAGRTKSPRADAAFRLARVNAQTPLKRDSDGRVVAFAVPLDPVETGKAAALEPAT</sequence>
<reference evidence="1 2" key="1">
    <citation type="submission" date="2019-02" db="EMBL/GenBank/DDBJ databases">
        <title>WGS of Pseudoxanthomonas species novum from clinical isolates.</title>
        <authorList>
            <person name="Bernier A.-M."/>
            <person name="Bernard K."/>
            <person name="Vachon A."/>
        </authorList>
    </citation>
    <scope>NUCLEOTIDE SEQUENCE [LARGE SCALE GENOMIC DNA]</scope>
    <source>
        <strain evidence="1 2">NML171200</strain>
    </source>
</reference>
<proteinExistence type="predicted"/>
<dbReference type="Proteomes" id="UP000292627">
    <property type="component" value="Unassembled WGS sequence"/>
</dbReference>
<gene>
    <name evidence="1" type="ORF">EA660_08140</name>
</gene>
<evidence type="ECO:0000313" key="1">
    <source>
        <dbReference type="EMBL" id="TAA25420.1"/>
    </source>
</evidence>
<protein>
    <submittedName>
        <fullName evidence="1">Uncharacterized protein</fullName>
    </submittedName>
</protein>
<evidence type="ECO:0000313" key="2">
    <source>
        <dbReference type="Proteomes" id="UP000292627"/>
    </source>
</evidence>
<dbReference type="EMBL" id="SHMC01000003">
    <property type="protein sequence ID" value="TAA25420.1"/>
    <property type="molecule type" value="Genomic_DNA"/>
</dbReference>
<name>A0A4Q8LAD1_9GAMM</name>
<dbReference type="RefSeq" id="WP_130551055.1">
    <property type="nucleotide sequence ID" value="NZ_SHLZ01000012.1"/>
</dbReference>